<evidence type="ECO:0000313" key="2">
    <source>
        <dbReference type="EMBL" id="GAA0182991.1"/>
    </source>
</evidence>
<dbReference type="AlphaFoldDB" id="A0AAV3RMT3"/>
<feature type="region of interest" description="Disordered" evidence="1">
    <location>
        <begin position="1"/>
        <end position="36"/>
    </location>
</feature>
<dbReference type="PANTHER" id="PTHR35111">
    <property type="entry name" value="F10A5.9-RELATED"/>
    <property type="match status" value="1"/>
</dbReference>
<proteinExistence type="predicted"/>
<feature type="compositionally biased region" description="Polar residues" evidence="1">
    <location>
        <begin position="7"/>
        <end position="17"/>
    </location>
</feature>
<evidence type="ECO:0008006" key="4">
    <source>
        <dbReference type="Google" id="ProtNLM"/>
    </source>
</evidence>
<accession>A0AAV3RMT3</accession>
<dbReference type="PANTHER" id="PTHR35111:SF1">
    <property type="entry name" value="OS04G0115900 PROTEIN"/>
    <property type="match status" value="1"/>
</dbReference>
<organism evidence="2 3">
    <name type="scientific">Lithospermum erythrorhizon</name>
    <name type="common">Purple gromwell</name>
    <name type="synonym">Lithospermum officinale var. erythrorhizon</name>
    <dbReference type="NCBI Taxonomy" id="34254"/>
    <lineage>
        <taxon>Eukaryota</taxon>
        <taxon>Viridiplantae</taxon>
        <taxon>Streptophyta</taxon>
        <taxon>Embryophyta</taxon>
        <taxon>Tracheophyta</taxon>
        <taxon>Spermatophyta</taxon>
        <taxon>Magnoliopsida</taxon>
        <taxon>eudicotyledons</taxon>
        <taxon>Gunneridae</taxon>
        <taxon>Pentapetalae</taxon>
        <taxon>asterids</taxon>
        <taxon>lamiids</taxon>
        <taxon>Boraginales</taxon>
        <taxon>Boraginaceae</taxon>
        <taxon>Boraginoideae</taxon>
        <taxon>Lithospermeae</taxon>
        <taxon>Lithospermum</taxon>
    </lineage>
</organism>
<dbReference type="EMBL" id="BAABME010028944">
    <property type="protein sequence ID" value="GAA0182991.1"/>
    <property type="molecule type" value="Genomic_DNA"/>
</dbReference>
<keyword evidence="3" id="KW-1185">Reference proteome</keyword>
<feature type="region of interest" description="Disordered" evidence="1">
    <location>
        <begin position="59"/>
        <end position="88"/>
    </location>
</feature>
<comment type="caution">
    <text evidence="2">The sequence shown here is derived from an EMBL/GenBank/DDBJ whole genome shotgun (WGS) entry which is preliminary data.</text>
</comment>
<protein>
    <recommendedName>
        <fullName evidence="4">Josephin-like protein</fullName>
    </recommendedName>
</protein>
<name>A0AAV3RMT3_LITER</name>
<sequence>MEKSNCSRKNMSISSSPFCIPRSVKGRTKKSNRLSPMSSLLDRVREALFRLIMLSAISSSKPSSQQNRPAVHSPQRSFEGSSFPHEPHRSEALADCIEFIKKSATGEDNGREARIGGTAEGSDLVIPVPVM</sequence>
<evidence type="ECO:0000313" key="3">
    <source>
        <dbReference type="Proteomes" id="UP001454036"/>
    </source>
</evidence>
<gene>
    <name evidence="2" type="ORF">LIER_42323</name>
</gene>
<dbReference type="Proteomes" id="UP001454036">
    <property type="component" value="Unassembled WGS sequence"/>
</dbReference>
<evidence type="ECO:0000256" key="1">
    <source>
        <dbReference type="SAM" id="MobiDB-lite"/>
    </source>
</evidence>
<reference evidence="2 3" key="1">
    <citation type="submission" date="2024-01" db="EMBL/GenBank/DDBJ databases">
        <title>The complete chloroplast genome sequence of Lithospermum erythrorhizon: insights into the phylogenetic relationship among Boraginaceae species and the maternal lineages of purple gromwells.</title>
        <authorList>
            <person name="Okada T."/>
            <person name="Watanabe K."/>
        </authorList>
    </citation>
    <scope>NUCLEOTIDE SEQUENCE [LARGE SCALE GENOMIC DNA]</scope>
</reference>